<sequence length="56" mass="6504">MNEPRCIAQLLRNESPRAIDFTITHGKGRKGIIIRTKKQSPLKKALTFLKSRRAWK</sequence>
<organism evidence="1 2">
    <name type="scientific">Peduovirus P22H4</name>
    <dbReference type="NCBI Taxonomy" id="2844218"/>
    <lineage>
        <taxon>Viruses</taxon>
        <taxon>Duplodnaviria</taxon>
        <taxon>Heunggongvirae</taxon>
        <taxon>Uroviricota</taxon>
        <taxon>Caudoviricetes</taxon>
        <taxon>Peduoviridae</taxon>
        <taxon>Peduovirus</taxon>
    </lineage>
</organism>
<reference evidence="2" key="1">
    <citation type="submission" date="2019-06" db="EMBL/GenBank/DDBJ databases">
        <authorList>
            <person name="Petit M.-A."/>
            <person name="Lossouarn J."/>
        </authorList>
    </citation>
    <scope>NUCLEOTIDE SEQUENCE [LARGE SCALE GENOMIC DNA]</scope>
</reference>
<accession>A0A653FTT1</accession>
<proteinExistence type="predicted"/>
<dbReference type="EMBL" id="LR595869">
    <property type="protein sequence ID" value="VUD37951.1"/>
    <property type="molecule type" value="Genomic_DNA"/>
</dbReference>
<evidence type="ECO:0000313" key="2">
    <source>
        <dbReference type="Proteomes" id="UP000422961"/>
    </source>
</evidence>
<dbReference type="Proteomes" id="UP000422961">
    <property type="component" value="Chromosome"/>
</dbReference>
<dbReference type="GeneID" id="55806341"/>
<name>A0A653FTT1_9CAUD</name>
<protein>
    <submittedName>
        <fullName evidence="1">Uncharacterized protein</fullName>
    </submittedName>
</protein>
<dbReference type="RefSeq" id="YP_009877157.1">
    <property type="nucleotide sequence ID" value="NC_049385.1"/>
</dbReference>
<keyword evidence="2" id="KW-1185">Reference proteome</keyword>
<evidence type="ECO:0000313" key="1">
    <source>
        <dbReference type="EMBL" id="VUD37951.1"/>
    </source>
</evidence>
<dbReference type="KEGG" id="vg:55806341"/>